<gene>
    <name evidence="1" type="ORF">DSCA_44500</name>
</gene>
<keyword evidence="2" id="KW-1185">Reference proteome</keyword>
<evidence type="ECO:0000313" key="2">
    <source>
        <dbReference type="Proteomes" id="UP000427906"/>
    </source>
</evidence>
<proteinExistence type="predicted"/>
<dbReference type="Gene3D" id="3.40.50.300">
    <property type="entry name" value="P-loop containing nucleotide triphosphate hydrolases"/>
    <property type="match status" value="1"/>
</dbReference>
<dbReference type="AlphaFoldDB" id="A0A5K7YQ78"/>
<protein>
    <submittedName>
        <fullName evidence="1">Cytidylate kinase</fullName>
    </submittedName>
</protein>
<keyword evidence="1" id="KW-0418">Kinase</keyword>
<dbReference type="EMBL" id="AP021874">
    <property type="protein sequence ID" value="BBO70520.1"/>
    <property type="molecule type" value="Genomic_DNA"/>
</dbReference>
<name>A0A5K7YQ78_9BACT</name>
<dbReference type="OrthoDB" id="7929987at2"/>
<accession>A0A5K7YQ78</accession>
<dbReference type="Proteomes" id="UP000427906">
    <property type="component" value="Chromosome"/>
</dbReference>
<reference evidence="1 2" key="1">
    <citation type="submission" date="2019-11" db="EMBL/GenBank/DDBJ databases">
        <title>Comparative genomics of hydrocarbon-degrading Desulfosarcina strains.</title>
        <authorList>
            <person name="Watanabe M."/>
            <person name="Kojima H."/>
            <person name="Fukui M."/>
        </authorList>
    </citation>
    <scope>NUCLEOTIDE SEQUENCE [LARGE SCALE GENOMIC DNA]</scope>
    <source>
        <strain evidence="1 2">PL12</strain>
    </source>
</reference>
<keyword evidence="1" id="KW-0808">Transferase</keyword>
<sequence length="217" mass="24199">MKAIHQLIEEQVRRWEILKRETREAKPIPVITVSREPGSGGKFVARAVAEQLGLDIFHQEIINAMAENADASTRVIRTLDERGLSMIEDWVSAAISDRHLWPDEVSRVLMQVIGTIGRHGRAVIVGRGANFVLPPENRFRVRIIAPFEMRVNCVAEAYGVSKKEAKRHVLRTESDRQAFIRKYFHSDIADPANYDMVLNAGSLSVESAAAAICSAVG</sequence>
<dbReference type="InterPro" id="IPR027417">
    <property type="entry name" value="P-loop_NTPase"/>
</dbReference>
<evidence type="ECO:0000313" key="1">
    <source>
        <dbReference type="EMBL" id="BBO70520.1"/>
    </source>
</evidence>
<dbReference type="RefSeq" id="WP_155318463.1">
    <property type="nucleotide sequence ID" value="NZ_AP021874.1"/>
</dbReference>
<dbReference type="KEGG" id="dalk:DSCA_44500"/>
<dbReference type="Pfam" id="PF13189">
    <property type="entry name" value="Cytidylate_kin2"/>
    <property type="match status" value="1"/>
</dbReference>
<dbReference type="GO" id="GO:0016301">
    <property type="term" value="F:kinase activity"/>
    <property type="evidence" value="ECO:0007669"/>
    <property type="project" value="UniProtKB-KW"/>
</dbReference>
<organism evidence="1 2">
    <name type="scientific">Desulfosarcina alkanivorans</name>
    <dbReference type="NCBI Taxonomy" id="571177"/>
    <lineage>
        <taxon>Bacteria</taxon>
        <taxon>Pseudomonadati</taxon>
        <taxon>Thermodesulfobacteriota</taxon>
        <taxon>Desulfobacteria</taxon>
        <taxon>Desulfobacterales</taxon>
        <taxon>Desulfosarcinaceae</taxon>
        <taxon>Desulfosarcina</taxon>
    </lineage>
</organism>